<evidence type="ECO:0000313" key="2">
    <source>
        <dbReference type="EMBL" id="PLW26076.1"/>
    </source>
</evidence>
<feature type="region of interest" description="Disordered" evidence="1">
    <location>
        <begin position="48"/>
        <end position="79"/>
    </location>
</feature>
<name>A0A2N5TKP8_9BASI</name>
<dbReference type="AlphaFoldDB" id="A0A2N5TKP8"/>
<keyword evidence="3" id="KW-1185">Reference proteome</keyword>
<sequence length="103" mass="11025">MSSRFFISLYTGLSELPSDSARIQVRIQSGIESRNLLTVDLGNAQKGREDCSAKRQLGNEGAKSSTRTTAGSRHWSGPATYPKMVQQQQAVCLGPINGGAAVK</sequence>
<organism evidence="2 3">
    <name type="scientific">Puccinia coronata f. sp. avenae</name>
    <dbReference type="NCBI Taxonomy" id="200324"/>
    <lineage>
        <taxon>Eukaryota</taxon>
        <taxon>Fungi</taxon>
        <taxon>Dikarya</taxon>
        <taxon>Basidiomycota</taxon>
        <taxon>Pucciniomycotina</taxon>
        <taxon>Pucciniomycetes</taxon>
        <taxon>Pucciniales</taxon>
        <taxon>Pucciniaceae</taxon>
        <taxon>Puccinia</taxon>
    </lineage>
</organism>
<accession>A0A2N5TKP8</accession>
<protein>
    <submittedName>
        <fullName evidence="2">Uncharacterized protein</fullName>
    </submittedName>
</protein>
<dbReference type="EMBL" id="PGCJ01000565">
    <property type="protein sequence ID" value="PLW26076.1"/>
    <property type="molecule type" value="Genomic_DNA"/>
</dbReference>
<evidence type="ECO:0000313" key="3">
    <source>
        <dbReference type="Proteomes" id="UP000235388"/>
    </source>
</evidence>
<evidence type="ECO:0000256" key="1">
    <source>
        <dbReference type="SAM" id="MobiDB-lite"/>
    </source>
</evidence>
<comment type="caution">
    <text evidence="2">The sequence shown here is derived from an EMBL/GenBank/DDBJ whole genome shotgun (WGS) entry which is preliminary data.</text>
</comment>
<gene>
    <name evidence="2" type="ORF">PCANC_27074</name>
</gene>
<dbReference type="Proteomes" id="UP000235388">
    <property type="component" value="Unassembled WGS sequence"/>
</dbReference>
<feature type="compositionally biased region" description="Polar residues" evidence="1">
    <location>
        <begin position="62"/>
        <end position="71"/>
    </location>
</feature>
<reference evidence="2 3" key="1">
    <citation type="submission" date="2017-11" db="EMBL/GenBank/DDBJ databases">
        <title>De novo assembly and phasing of dikaryotic genomes from two isolates of Puccinia coronata f. sp. avenae, the causal agent of oat crown rust.</title>
        <authorList>
            <person name="Miller M.E."/>
            <person name="Zhang Y."/>
            <person name="Omidvar V."/>
            <person name="Sperschneider J."/>
            <person name="Schwessinger B."/>
            <person name="Raley C."/>
            <person name="Palmer J.M."/>
            <person name="Garnica D."/>
            <person name="Upadhyaya N."/>
            <person name="Rathjen J."/>
            <person name="Taylor J.M."/>
            <person name="Park R.F."/>
            <person name="Dodds P.N."/>
            <person name="Hirsch C.D."/>
            <person name="Kianian S.F."/>
            <person name="Figueroa M."/>
        </authorList>
    </citation>
    <scope>NUCLEOTIDE SEQUENCE [LARGE SCALE GENOMIC DNA]</scope>
    <source>
        <strain evidence="2">12NC29</strain>
    </source>
</reference>
<proteinExistence type="predicted"/>